<dbReference type="InterPro" id="IPR012291">
    <property type="entry name" value="CBM2_carb-bd_dom_sf"/>
</dbReference>
<organism evidence="10 11">
    <name type="scientific">Dactylosporangium salmoneum</name>
    <dbReference type="NCBI Taxonomy" id="53361"/>
    <lineage>
        <taxon>Bacteria</taxon>
        <taxon>Bacillati</taxon>
        <taxon>Actinomycetota</taxon>
        <taxon>Actinomycetes</taxon>
        <taxon>Micromonosporales</taxon>
        <taxon>Micromonosporaceae</taxon>
        <taxon>Dactylosporangium</taxon>
    </lineage>
</organism>
<comment type="caution">
    <text evidence="10">The sequence shown here is derived from an EMBL/GenBank/DDBJ whole genome shotgun (WGS) entry which is preliminary data.</text>
</comment>
<dbReference type="SUPFAM" id="SSF51445">
    <property type="entry name" value="(Trans)glycosidases"/>
    <property type="match status" value="1"/>
</dbReference>
<evidence type="ECO:0000259" key="9">
    <source>
        <dbReference type="PROSITE" id="PS51173"/>
    </source>
</evidence>
<dbReference type="Pfam" id="PF26410">
    <property type="entry name" value="GH5_mannosidase"/>
    <property type="match status" value="1"/>
</dbReference>
<keyword evidence="6" id="KW-0378">Hydrolase</keyword>
<feature type="domain" description="CBM2" evidence="9">
    <location>
        <begin position="445"/>
        <end position="554"/>
    </location>
</feature>
<dbReference type="InterPro" id="IPR017853">
    <property type="entry name" value="GH"/>
</dbReference>
<keyword evidence="4" id="KW-0964">Secreted</keyword>
<comment type="subcellular location">
    <subcellularLocation>
        <location evidence="3">Secreted</location>
    </subcellularLocation>
</comment>
<evidence type="ECO:0000256" key="5">
    <source>
        <dbReference type="ARBA" id="ARBA00022729"/>
    </source>
</evidence>
<dbReference type="InterPro" id="IPR001547">
    <property type="entry name" value="Glyco_hydro_5"/>
</dbReference>
<dbReference type="PANTHER" id="PTHR31451:SF39">
    <property type="entry name" value="MANNAN ENDO-1,4-BETA-MANNOSIDASE 1"/>
    <property type="match status" value="1"/>
</dbReference>
<dbReference type="RefSeq" id="WP_344615188.1">
    <property type="nucleotide sequence ID" value="NZ_BAAARV010000046.1"/>
</dbReference>
<evidence type="ECO:0000313" key="10">
    <source>
        <dbReference type="EMBL" id="GAA2358740.1"/>
    </source>
</evidence>
<evidence type="ECO:0000256" key="6">
    <source>
        <dbReference type="ARBA" id="ARBA00022801"/>
    </source>
</evidence>
<comment type="catalytic activity">
    <reaction evidence="2">
        <text>Random hydrolysis of (1-&gt;4)-beta-D-mannosidic linkages in mannans, galactomannans and glucomannans.</text>
        <dbReference type="EC" id="3.2.1.78"/>
    </reaction>
</comment>
<proteinExistence type="predicted"/>
<dbReference type="PROSITE" id="PS51173">
    <property type="entry name" value="CBM2"/>
    <property type="match status" value="1"/>
</dbReference>
<feature type="compositionally biased region" description="Low complexity" evidence="8">
    <location>
        <begin position="408"/>
        <end position="448"/>
    </location>
</feature>
<evidence type="ECO:0000313" key="11">
    <source>
        <dbReference type="Proteomes" id="UP001501444"/>
    </source>
</evidence>
<reference evidence="10 11" key="1">
    <citation type="journal article" date="2019" name="Int. J. Syst. Evol. Microbiol.">
        <title>The Global Catalogue of Microorganisms (GCM) 10K type strain sequencing project: providing services to taxonomists for standard genome sequencing and annotation.</title>
        <authorList>
            <consortium name="The Broad Institute Genomics Platform"/>
            <consortium name="The Broad Institute Genome Sequencing Center for Infectious Disease"/>
            <person name="Wu L."/>
            <person name="Ma J."/>
        </authorList>
    </citation>
    <scope>NUCLEOTIDE SEQUENCE [LARGE SCALE GENOMIC DNA]</scope>
    <source>
        <strain evidence="10 11">JCM 3272</strain>
    </source>
</reference>
<dbReference type="PANTHER" id="PTHR31451">
    <property type="match status" value="1"/>
</dbReference>
<feature type="region of interest" description="Disordered" evidence="8">
    <location>
        <begin position="404"/>
        <end position="448"/>
    </location>
</feature>
<evidence type="ECO:0000256" key="3">
    <source>
        <dbReference type="ARBA" id="ARBA00004613"/>
    </source>
</evidence>
<name>A0ABN3GQW4_9ACTN</name>
<accession>A0ABN3GQW4</accession>
<dbReference type="InterPro" id="IPR001919">
    <property type="entry name" value="CBD2"/>
</dbReference>
<keyword evidence="5" id="KW-0732">Signal</keyword>
<evidence type="ECO:0000256" key="7">
    <source>
        <dbReference type="ARBA" id="ARBA00023295"/>
    </source>
</evidence>
<keyword evidence="7" id="KW-0326">Glycosidase</keyword>
<gene>
    <name evidence="10" type="ORF">GCM10010170_052720</name>
</gene>
<dbReference type="EMBL" id="BAAARV010000046">
    <property type="protein sequence ID" value="GAA2358740.1"/>
    <property type="molecule type" value="Genomic_DNA"/>
</dbReference>
<protein>
    <recommendedName>
        <fullName evidence="9">CBM2 domain-containing protein</fullName>
    </recommendedName>
</protein>
<keyword evidence="11" id="KW-1185">Reference proteome</keyword>
<evidence type="ECO:0000256" key="1">
    <source>
        <dbReference type="ARBA" id="ARBA00000966"/>
    </source>
</evidence>
<evidence type="ECO:0000256" key="8">
    <source>
        <dbReference type="SAM" id="MobiDB-lite"/>
    </source>
</evidence>
<evidence type="ECO:0000256" key="2">
    <source>
        <dbReference type="ARBA" id="ARBA00001678"/>
    </source>
</evidence>
<sequence>MHQSHPAPTGWRGARRRVALAVAVCAALLAAAVAVPLVQASAATAGFVTRCGIHFCLGGHTYYFAGANVYDTFTYGGSYGDTETQWMDKARIDNHMAEMAADGVTVLRTWMFDHETWHGFEPGKGVYSEQQFSEFDYILYSAAQHNIRVIPVLENYWEAYGGIDTRLSWEGLATGQANRWRFFNQSACPGCFTQYQNYVSYALNRTNHYTGVKYKDDPAVFAWELMNEPRYEGQGAAENVNGTTLRKWVDTMAAYIKGIDGNHMVDAGLEGHGTKYGFGGDEGNPFVAIQQSPYIDFTSAHPYPNEGWANLTLAQTLTLINAWVSDSHAVVGKPFFLGEFNTQGVDRSTWWTSIYNDLQTQDADGSAFWWYPDAQAGGDNYSVKHGAPELSVFKAHSAYMVSKSGGNPSTSPSASRSASPSASVSPSASASPSRSPSASPSASASPSTRAGCTVGYSLNDWGAGFTANVTVTNTGAAPITGWTLKWTFGGNQAISNAWNATVTQSGQAVTAVNMPYNATVPAGGNVQFGFQAAYSGTNAVPAQFTLNGTACAKV</sequence>
<dbReference type="Gene3D" id="2.60.40.290">
    <property type="match status" value="1"/>
</dbReference>
<dbReference type="SUPFAM" id="SSF49384">
    <property type="entry name" value="Carbohydrate-binding domain"/>
    <property type="match status" value="1"/>
</dbReference>
<dbReference type="InterPro" id="IPR008965">
    <property type="entry name" value="CBM2/CBM3_carb-bd_dom_sf"/>
</dbReference>
<dbReference type="Proteomes" id="UP001501444">
    <property type="component" value="Unassembled WGS sequence"/>
</dbReference>
<dbReference type="InterPro" id="IPR045053">
    <property type="entry name" value="MAN-like"/>
</dbReference>
<dbReference type="Gene3D" id="3.20.20.80">
    <property type="entry name" value="Glycosidases"/>
    <property type="match status" value="1"/>
</dbReference>
<comment type="catalytic activity">
    <reaction evidence="1">
        <text>Endohydrolysis of (1-&gt;4)-beta-D-glucosidic linkages in cellulose, lichenin and cereal beta-D-glucans.</text>
        <dbReference type="EC" id="3.2.1.4"/>
    </reaction>
</comment>
<evidence type="ECO:0000256" key="4">
    <source>
        <dbReference type="ARBA" id="ARBA00022525"/>
    </source>
</evidence>
<dbReference type="Pfam" id="PF00553">
    <property type="entry name" value="CBM_2"/>
    <property type="match status" value="1"/>
</dbReference>
<dbReference type="SMART" id="SM00637">
    <property type="entry name" value="CBD_II"/>
    <property type="match status" value="1"/>
</dbReference>